<evidence type="ECO:0000313" key="2">
    <source>
        <dbReference type="Proteomes" id="UP001597478"/>
    </source>
</evidence>
<sequence>MTTATAPWTADTLLAAAVDRSRDRITVRNGGIRIDGRPATESELRLLAELAHSGLIDLNTLDAPDGGRCCWPTRAGQQQARRWRHYIGTAR</sequence>
<proteinExistence type="predicted"/>
<dbReference type="RefSeq" id="WP_377385348.1">
    <property type="nucleotide sequence ID" value="NZ_JBHSAN010000005.1"/>
</dbReference>
<dbReference type="EMBL" id="JBHUOF010000051">
    <property type="protein sequence ID" value="MFD2803262.1"/>
    <property type="molecule type" value="Genomic_DNA"/>
</dbReference>
<accession>A0ABW5WH87</accession>
<protein>
    <recommendedName>
        <fullName evidence="3">TubC N-terminal docking domain-containing protein</fullName>
    </recommendedName>
</protein>
<evidence type="ECO:0000313" key="1">
    <source>
        <dbReference type="EMBL" id="MFD2803262.1"/>
    </source>
</evidence>
<comment type="caution">
    <text evidence="1">The sequence shown here is derived from an EMBL/GenBank/DDBJ whole genome shotgun (WGS) entry which is preliminary data.</text>
</comment>
<name>A0ABW5WH87_9PSEU</name>
<organism evidence="1 2">
    <name type="scientific">Prauserella oleivorans</name>
    <dbReference type="NCBI Taxonomy" id="1478153"/>
    <lineage>
        <taxon>Bacteria</taxon>
        <taxon>Bacillati</taxon>
        <taxon>Actinomycetota</taxon>
        <taxon>Actinomycetes</taxon>
        <taxon>Pseudonocardiales</taxon>
        <taxon>Pseudonocardiaceae</taxon>
        <taxon>Prauserella</taxon>
    </lineage>
</organism>
<keyword evidence="2" id="KW-1185">Reference proteome</keyword>
<gene>
    <name evidence="1" type="ORF">ACFS2C_28110</name>
</gene>
<evidence type="ECO:0008006" key="3">
    <source>
        <dbReference type="Google" id="ProtNLM"/>
    </source>
</evidence>
<dbReference type="Proteomes" id="UP001597478">
    <property type="component" value="Unassembled WGS sequence"/>
</dbReference>
<reference evidence="2" key="1">
    <citation type="journal article" date="2019" name="Int. J. Syst. Evol. Microbiol.">
        <title>The Global Catalogue of Microorganisms (GCM) 10K type strain sequencing project: providing services to taxonomists for standard genome sequencing and annotation.</title>
        <authorList>
            <consortium name="The Broad Institute Genomics Platform"/>
            <consortium name="The Broad Institute Genome Sequencing Center for Infectious Disease"/>
            <person name="Wu L."/>
            <person name="Ma J."/>
        </authorList>
    </citation>
    <scope>NUCLEOTIDE SEQUENCE [LARGE SCALE GENOMIC DNA]</scope>
    <source>
        <strain evidence="2">IBRC-M 10906</strain>
    </source>
</reference>